<feature type="domain" description="Cytochrome b5 heme-binding" evidence="4">
    <location>
        <begin position="150"/>
        <end position="221"/>
    </location>
</feature>
<evidence type="ECO:0000256" key="2">
    <source>
        <dbReference type="SAM" id="MobiDB-lite"/>
    </source>
</evidence>
<feature type="region of interest" description="Disordered" evidence="2">
    <location>
        <begin position="123"/>
        <end position="146"/>
    </location>
</feature>
<keyword evidence="3" id="KW-0732">Signal</keyword>
<feature type="chain" id="PRO_5047186430" evidence="3">
    <location>
        <begin position="25"/>
        <end position="221"/>
    </location>
</feature>
<dbReference type="Gene3D" id="3.10.120.10">
    <property type="entry name" value="Cytochrome b5-like heme/steroid binding domain"/>
    <property type="match status" value="2"/>
</dbReference>
<evidence type="ECO:0000256" key="1">
    <source>
        <dbReference type="ARBA" id="ARBA00038357"/>
    </source>
</evidence>
<evidence type="ECO:0000259" key="4">
    <source>
        <dbReference type="SMART" id="SM01117"/>
    </source>
</evidence>
<dbReference type="EMBL" id="JBHSTQ010000003">
    <property type="protein sequence ID" value="MFC6385775.1"/>
    <property type="molecule type" value="Genomic_DNA"/>
</dbReference>
<dbReference type="InterPro" id="IPR050577">
    <property type="entry name" value="MAPR/NEUFC/NENF-like"/>
</dbReference>
<dbReference type="PANTHER" id="PTHR10281">
    <property type="entry name" value="MEMBRANE-ASSOCIATED PROGESTERONE RECEPTOR COMPONENT-RELATED"/>
    <property type="match status" value="1"/>
</dbReference>
<evidence type="ECO:0000313" key="5">
    <source>
        <dbReference type="EMBL" id="MFC6385775.1"/>
    </source>
</evidence>
<comment type="caution">
    <text evidence="5">The sequence shown here is derived from an EMBL/GenBank/DDBJ whole genome shotgun (WGS) entry which is preliminary data.</text>
</comment>
<feature type="signal peptide" evidence="3">
    <location>
        <begin position="1"/>
        <end position="24"/>
    </location>
</feature>
<dbReference type="InterPro" id="IPR001199">
    <property type="entry name" value="Cyt_B5-like_heme/steroid-bd"/>
</dbReference>
<gene>
    <name evidence="5" type="ORF">ACFP7A_04100</name>
</gene>
<accession>A0ABW1WFA8</accession>
<proteinExistence type="inferred from homology"/>
<evidence type="ECO:0000313" key="6">
    <source>
        <dbReference type="Proteomes" id="UP001596267"/>
    </source>
</evidence>
<comment type="similarity">
    <text evidence="1">Belongs to the cytochrome b5 family. MAPR subfamily.</text>
</comment>
<dbReference type="Pfam" id="PF00173">
    <property type="entry name" value="Cyt-b5"/>
    <property type="match status" value="2"/>
</dbReference>
<organism evidence="5 6">
    <name type="scientific">Sporolactobacillus kofuensis</name>
    <dbReference type="NCBI Taxonomy" id="269672"/>
    <lineage>
        <taxon>Bacteria</taxon>
        <taxon>Bacillati</taxon>
        <taxon>Bacillota</taxon>
        <taxon>Bacilli</taxon>
        <taxon>Bacillales</taxon>
        <taxon>Sporolactobacillaceae</taxon>
        <taxon>Sporolactobacillus</taxon>
    </lineage>
</organism>
<name>A0ABW1WFA8_9BACL</name>
<evidence type="ECO:0000256" key="3">
    <source>
        <dbReference type="SAM" id="SignalP"/>
    </source>
</evidence>
<sequence length="221" mass="23724">MSTKKWLFYPLILTLLFMTGCAHAAPSEHTTSVHSKTNTSRVAANKQFTLNELSKFDGRNGHPAYIAVKGKVYDVTHAPDWHNGSHHGVQAGQDLTSAIEHAPHGTAVLSAVPIVGNLVKGTKSSEAKSTNSKANNKGHQTAKSKTKRTFTLAELKKYNGQNGGPAYVAVHGKVYDVTHAPGWHNGWHHGVQAGQDLTTAIEHAPHGTSVLSQLTVIGYVK</sequence>
<protein>
    <submittedName>
        <fullName evidence="5">Cytochrome b5 domain-containing protein</fullName>
    </submittedName>
</protein>
<dbReference type="SUPFAM" id="SSF55856">
    <property type="entry name" value="Cytochrome b5-like heme/steroid binding domain"/>
    <property type="match status" value="2"/>
</dbReference>
<feature type="domain" description="Cytochrome b5 heme-binding" evidence="4">
    <location>
        <begin position="48"/>
        <end position="119"/>
    </location>
</feature>
<reference evidence="6" key="1">
    <citation type="journal article" date="2019" name="Int. J. Syst. Evol. Microbiol.">
        <title>The Global Catalogue of Microorganisms (GCM) 10K type strain sequencing project: providing services to taxonomists for standard genome sequencing and annotation.</title>
        <authorList>
            <consortium name="The Broad Institute Genomics Platform"/>
            <consortium name="The Broad Institute Genome Sequencing Center for Infectious Disease"/>
            <person name="Wu L."/>
            <person name="Ma J."/>
        </authorList>
    </citation>
    <scope>NUCLEOTIDE SEQUENCE [LARGE SCALE GENOMIC DNA]</scope>
    <source>
        <strain evidence="6">CCUG 42001</strain>
    </source>
</reference>
<dbReference type="SMART" id="SM01117">
    <property type="entry name" value="Cyt-b5"/>
    <property type="match status" value="2"/>
</dbReference>
<keyword evidence="6" id="KW-1185">Reference proteome</keyword>
<dbReference type="InterPro" id="IPR036400">
    <property type="entry name" value="Cyt_B5-like_heme/steroid_sf"/>
</dbReference>
<dbReference type="PROSITE" id="PS51257">
    <property type="entry name" value="PROKAR_LIPOPROTEIN"/>
    <property type="match status" value="1"/>
</dbReference>
<dbReference type="RefSeq" id="WP_253052661.1">
    <property type="nucleotide sequence ID" value="NZ_JAMXWN010000002.1"/>
</dbReference>
<dbReference type="PANTHER" id="PTHR10281:SF76">
    <property type="entry name" value="CALCUTTA CUP-RELATED"/>
    <property type="match status" value="1"/>
</dbReference>
<feature type="compositionally biased region" description="Polar residues" evidence="2">
    <location>
        <begin position="123"/>
        <end position="139"/>
    </location>
</feature>
<dbReference type="Proteomes" id="UP001596267">
    <property type="component" value="Unassembled WGS sequence"/>
</dbReference>